<evidence type="ECO:0000313" key="2">
    <source>
        <dbReference type="EMBL" id="MFC5271687.1"/>
    </source>
</evidence>
<keyword evidence="3" id="KW-1185">Reference proteome</keyword>
<dbReference type="EMBL" id="JBHSKT010000008">
    <property type="protein sequence ID" value="MFC5271687.1"/>
    <property type="molecule type" value="Genomic_DNA"/>
</dbReference>
<proteinExistence type="predicted"/>
<protein>
    <submittedName>
        <fullName evidence="2">Transporter</fullName>
    </submittedName>
</protein>
<name>A0ABW0ECR2_9BACT</name>
<dbReference type="InterPro" id="IPR025737">
    <property type="entry name" value="FApF"/>
</dbReference>
<feature type="signal peptide" evidence="1">
    <location>
        <begin position="1"/>
        <end position="19"/>
    </location>
</feature>
<accession>A0ABW0ECR2</accession>
<organism evidence="2 3">
    <name type="scientific">Adhaeribacter terreus</name>
    <dbReference type="NCBI Taxonomy" id="529703"/>
    <lineage>
        <taxon>Bacteria</taxon>
        <taxon>Pseudomonadati</taxon>
        <taxon>Bacteroidota</taxon>
        <taxon>Cytophagia</taxon>
        <taxon>Cytophagales</taxon>
        <taxon>Hymenobacteraceae</taxon>
        <taxon>Adhaeribacter</taxon>
    </lineage>
</organism>
<dbReference type="Proteomes" id="UP001596161">
    <property type="component" value="Unassembled WGS sequence"/>
</dbReference>
<comment type="caution">
    <text evidence="2">The sequence shown here is derived from an EMBL/GenBank/DDBJ whole genome shotgun (WGS) entry which is preliminary data.</text>
</comment>
<reference evidence="3" key="1">
    <citation type="journal article" date="2019" name="Int. J. Syst. Evol. Microbiol.">
        <title>The Global Catalogue of Microorganisms (GCM) 10K type strain sequencing project: providing services to taxonomists for standard genome sequencing and annotation.</title>
        <authorList>
            <consortium name="The Broad Institute Genomics Platform"/>
            <consortium name="The Broad Institute Genome Sequencing Center for Infectious Disease"/>
            <person name="Wu L."/>
            <person name="Ma J."/>
        </authorList>
    </citation>
    <scope>NUCLEOTIDE SEQUENCE [LARGE SCALE GENOMIC DNA]</scope>
    <source>
        <strain evidence="3">KACC 12602</strain>
    </source>
</reference>
<evidence type="ECO:0000313" key="3">
    <source>
        <dbReference type="Proteomes" id="UP001596161"/>
    </source>
</evidence>
<sequence length="272" mass="30654">MKKILTLVFACITLNAAFAQTENATETEEMETDRPGVGDGSRIVPQGYYQLETGLQYIKDETNFVNVRELHLPEIILRAGVLSFAELRVRAQYTRVRTKIIRTPLPENKFIEKGLDDIMLGTKIQLLQNAGARPEAALQADFRLPVGGEDFEGEKVEPKLRLALMNKLSERFSLHYNLGLDWEENQNPESAQPYNHIGLYTLALQYEISEGFMAFLEAVGEKHKKDMQQSFDAGLAYKIKPNLQLDAYAGYGISEEAPDFFASAGISFRLPK</sequence>
<dbReference type="Pfam" id="PF13557">
    <property type="entry name" value="Phenol_MetA_deg"/>
    <property type="match status" value="1"/>
</dbReference>
<gene>
    <name evidence="2" type="ORF">ACFPIB_13800</name>
</gene>
<feature type="chain" id="PRO_5047146522" evidence="1">
    <location>
        <begin position="20"/>
        <end position="272"/>
    </location>
</feature>
<dbReference type="RefSeq" id="WP_378018047.1">
    <property type="nucleotide sequence ID" value="NZ_JBHSKT010000008.1"/>
</dbReference>
<evidence type="ECO:0000256" key="1">
    <source>
        <dbReference type="SAM" id="SignalP"/>
    </source>
</evidence>
<keyword evidence="1" id="KW-0732">Signal</keyword>